<dbReference type="PANTHER" id="PTHR43283:SF7">
    <property type="entry name" value="BETA-LACTAMASE-RELATED DOMAIN-CONTAINING PROTEIN"/>
    <property type="match status" value="1"/>
</dbReference>
<dbReference type="Pfam" id="PF00144">
    <property type="entry name" value="Beta-lactamase"/>
    <property type="match status" value="1"/>
</dbReference>
<organism evidence="2 3">
    <name type="scientific">Pseudomonas chlororaphis</name>
    <dbReference type="NCBI Taxonomy" id="587753"/>
    <lineage>
        <taxon>Bacteria</taxon>
        <taxon>Pseudomonadati</taxon>
        <taxon>Pseudomonadota</taxon>
        <taxon>Gammaproteobacteria</taxon>
        <taxon>Pseudomonadales</taxon>
        <taxon>Pseudomonadaceae</taxon>
        <taxon>Pseudomonas</taxon>
    </lineage>
</organism>
<reference evidence="2 3" key="1">
    <citation type="submission" date="2018-12" db="EMBL/GenBank/DDBJ databases">
        <authorList>
            <consortium name="Pathogen Informatics"/>
        </authorList>
    </citation>
    <scope>NUCLEOTIDE SEQUENCE [LARGE SCALE GENOMIC DNA]</scope>
    <source>
        <strain evidence="2 3">NCTC7357</strain>
    </source>
</reference>
<feature type="domain" description="Beta-lactamase-related" evidence="1">
    <location>
        <begin position="12"/>
        <end position="277"/>
    </location>
</feature>
<dbReference type="Proteomes" id="UP000277437">
    <property type="component" value="Chromosome"/>
</dbReference>
<evidence type="ECO:0000313" key="3">
    <source>
        <dbReference type="Proteomes" id="UP000277437"/>
    </source>
</evidence>
<accession>A0AAX3FWK7</accession>
<evidence type="ECO:0000313" key="2">
    <source>
        <dbReference type="EMBL" id="VEF73865.1"/>
    </source>
</evidence>
<dbReference type="EMBL" id="LR134334">
    <property type="protein sequence ID" value="VEF73865.1"/>
    <property type="molecule type" value="Genomic_DNA"/>
</dbReference>
<dbReference type="SUPFAM" id="SSF56601">
    <property type="entry name" value="beta-lactamase/transpeptidase-like"/>
    <property type="match status" value="1"/>
</dbReference>
<dbReference type="InterPro" id="IPR050789">
    <property type="entry name" value="Diverse_Enzym_Activities"/>
</dbReference>
<name>A0AAX3FWK7_9PSED</name>
<gene>
    <name evidence="2" type="ORF">NCTC7357_02142</name>
</gene>
<dbReference type="InterPro" id="IPR001466">
    <property type="entry name" value="Beta-lactam-related"/>
</dbReference>
<dbReference type="Gene3D" id="3.40.710.10">
    <property type="entry name" value="DD-peptidase/beta-lactamase superfamily"/>
    <property type="match status" value="1"/>
</dbReference>
<evidence type="ECO:0000259" key="1">
    <source>
        <dbReference type="Pfam" id="PF00144"/>
    </source>
</evidence>
<dbReference type="PANTHER" id="PTHR43283">
    <property type="entry name" value="BETA-LACTAMASE-RELATED"/>
    <property type="match status" value="1"/>
</dbReference>
<sequence>MNLAIKAAASGSDAVLITQNGKTLVDVRTETASRPIYLASVGKLLASFAVGAAIDRGLLSSIYQPISELFPEWRQGQKRAITIHNILAHRSGLQDEPNASLELEVAENVVRLALAAELSEPPGTLARYNNKAYALIAGLIEAATGERFEHFFASAFLNPMGITNVEWFLDRSGNAATYGAFALQVDDLWKFGELVNRNGRWGDRRLLSRKWIVTSMKPAGIDTPQLGLGWHMRSGQRILYNKQVNLMGYFHGGYRGNCLLVVPSANLVAVRLVSKSRFDLVGGDHWPSFVEDVLNLLVENGG</sequence>
<dbReference type="AlphaFoldDB" id="A0AAX3FWK7"/>
<dbReference type="InterPro" id="IPR012338">
    <property type="entry name" value="Beta-lactam/transpept-like"/>
</dbReference>
<protein>
    <submittedName>
        <fullName evidence="2">Beta-lactamase</fullName>
    </submittedName>
</protein>
<dbReference type="RefSeq" id="WP_124325291.1">
    <property type="nucleotide sequence ID" value="NZ_CP118137.1"/>
</dbReference>
<proteinExistence type="predicted"/>